<dbReference type="InterPro" id="IPR001005">
    <property type="entry name" value="SANT/Myb"/>
</dbReference>
<dbReference type="FunFam" id="1.10.10.60:FF:000394">
    <property type="entry name" value="MYB transcription factor"/>
    <property type="match status" value="1"/>
</dbReference>
<accession>A0A9D4UDN7</accession>
<dbReference type="FunFam" id="1.10.10.60:FF:000047">
    <property type="entry name" value="Myb transcription factor"/>
    <property type="match status" value="1"/>
</dbReference>
<dbReference type="PROSITE" id="PS50090">
    <property type="entry name" value="MYB_LIKE"/>
    <property type="match status" value="2"/>
</dbReference>
<name>A0A9D4UDN7_ADICA</name>
<evidence type="ECO:0000256" key="4">
    <source>
        <dbReference type="ARBA" id="ARBA00023125"/>
    </source>
</evidence>
<evidence type="ECO:0000256" key="7">
    <source>
        <dbReference type="SAM" id="MobiDB-lite"/>
    </source>
</evidence>
<feature type="region of interest" description="Disordered" evidence="7">
    <location>
        <begin position="499"/>
        <end position="531"/>
    </location>
</feature>
<dbReference type="AlphaFoldDB" id="A0A9D4UDN7"/>
<keyword evidence="2" id="KW-0677">Repeat</keyword>
<evidence type="ECO:0000259" key="9">
    <source>
        <dbReference type="PROSITE" id="PS51294"/>
    </source>
</evidence>
<dbReference type="InterPro" id="IPR051953">
    <property type="entry name" value="Plant_SW-associated_TFs"/>
</dbReference>
<dbReference type="InterPro" id="IPR017930">
    <property type="entry name" value="Myb_dom"/>
</dbReference>
<evidence type="ECO:0000313" key="10">
    <source>
        <dbReference type="EMBL" id="KAI5065822.1"/>
    </source>
</evidence>
<reference evidence="10" key="1">
    <citation type="submission" date="2021-01" db="EMBL/GenBank/DDBJ databases">
        <title>Adiantum capillus-veneris genome.</title>
        <authorList>
            <person name="Fang Y."/>
            <person name="Liao Q."/>
        </authorList>
    </citation>
    <scope>NUCLEOTIDE SEQUENCE</scope>
    <source>
        <strain evidence="10">H3</strain>
        <tissue evidence="10">Leaf</tissue>
    </source>
</reference>
<dbReference type="Gene3D" id="1.10.10.60">
    <property type="entry name" value="Homeodomain-like"/>
    <property type="match status" value="2"/>
</dbReference>
<keyword evidence="4" id="KW-0238">DNA-binding</keyword>
<evidence type="ECO:0000313" key="11">
    <source>
        <dbReference type="Proteomes" id="UP000886520"/>
    </source>
</evidence>
<dbReference type="Pfam" id="PF00249">
    <property type="entry name" value="Myb_DNA-binding"/>
    <property type="match status" value="2"/>
</dbReference>
<sequence>MGRHACCQKQKLRKGLWSPEEDEKLIRHITRHGHGCWSSVPKQAGLMRCGKSCRLRWINYLRPDLKRGTFSAMEEKLIIELHALLGNRWSQIASHLPGRTDNEIKNFWNSCIKKKLKQAGIDPVTHQPIVTDANLEGGDGLVSGSNAGSCQDPMVMITEKAMEQEMSVEFDNNIFQESTSNMMAAHASMRLRNPLFKVGEDDRNTLEGINSWRVQLRNFLSDNNHLVPDAAIILGQSIGSMCKESKAPTMNAPTRTRDNCPITSSRPKLNIDVDQHSDLISCKPDQHMTTTDASTTAATAFDHHDILLHMHDHDPLFLSQIATTNGQAFILNSTPDMMTRMPTLLALDSQPSDQAASNIESSNIVGIGSTNHVDCFAGMFESLMSYSDSYLYKHPKDNTNNAAPAPMPFTCFPPKSSPILYDPTNYALRSPDHFMPNYFSLTSETSADCSNSAYNMQQAISNCCTCSSTAHVANPAKLCSCVSYWTNMMCNATAPSATTPGVGPDLSGLPESQPMDAETNGLSGSQQATDDPLSGNALLMQIWAAHTAPGPAACTANVTTSTKQGEPEPAAIISCAPATSGQRHLAHDMTLASGCDINNKTTSTATNYTSSTQLIEASNSVGSWHFDHQLADMRVDSQSHIARIGDESIGINDDYSPASCDAAVRRLHESNMDGSCPDKNSIVTSIIYCAGTAPKELAVDVVDVDRERPDHQQQPQLLLVNQLPAPTSSSSNLDTKEASFDDIIQQADDYQAAAGSLSPCRHHHHEPAPDNYCGKCKSSSMSPELQCIAAMLEQI</sequence>
<feature type="domain" description="HTH myb-type" evidence="9">
    <location>
        <begin position="9"/>
        <end position="61"/>
    </location>
</feature>
<dbReference type="GO" id="GO:0005634">
    <property type="term" value="C:nucleus"/>
    <property type="evidence" value="ECO:0007669"/>
    <property type="project" value="UniProtKB-SubCell"/>
</dbReference>
<comment type="caution">
    <text evidence="10">The sequence shown here is derived from an EMBL/GenBank/DDBJ whole genome shotgun (WGS) entry which is preliminary data.</text>
</comment>
<dbReference type="SUPFAM" id="SSF46689">
    <property type="entry name" value="Homeodomain-like"/>
    <property type="match status" value="1"/>
</dbReference>
<dbReference type="EMBL" id="JABFUD020000018">
    <property type="protein sequence ID" value="KAI5065822.1"/>
    <property type="molecule type" value="Genomic_DNA"/>
</dbReference>
<dbReference type="CDD" id="cd00167">
    <property type="entry name" value="SANT"/>
    <property type="match status" value="2"/>
</dbReference>
<keyword evidence="11" id="KW-1185">Reference proteome</keyword>
<comment type="subcellular location">
    <subcellularLocation>
        <location evidence="1">Nucleus</location>
    </subcellularLocation>
</comment>
<feature type="domain" description="Myb-like" evidence="8">
    <location>
        <begin position="62"/>
        <end position="112"/>
    </location>
</feature>
<keyword evidence="6" id="KW-0539">Nucleus</keyword>
<evidence type="ECO:0000256" key="1">
    <source>
        <dbReference type="ARBA" id="ARBA00004123"/>
    </source>
</evidence>
<keyword evidence="3" id="KW-0805">Transcription regulation</keyword>
<evidence type="ECO:0000259" key="8">
    <source>
        <dbReference type="PROSITE" id="PS50090"/>
    </source>
</evidence>
<dbReference type="PROSITE" id="PS51294">
    <property type="entry name" value="HTH_MYB"/>
    <property type="match status" value="2"/>
</dbReference>
<evidence type="ECO:0000256" key="5">
    <source>
        <dbReference type="ARBA" id="ARBA00023163"/>
    </source>
</evidence>
<evidence type="ECO:0000256" key="6">
    <source>
        <dbReference type="ARBA" id="ARBA00023242"/>
    </source>
</evidence>
<dbReference type="PANTHER" id="PTHR47997">
    <property type="entry name" value="MYB DOMAIN PROTEIN 55"/>
    <property type="match status" value="1"/>
</dbReference>
<dbReference type="GO" id="GO:0000976">
    <property type="term" value="F:transcription cis-regulatory region binding"/>
    <property type="evidence" value="ECO:0007669"/>
    <property type="project" value="UniProtKB-ARBA"/>
</dbReference>
<organism evidence="10 11">
    <name type="scientific">Adiantum capillus-veneris</name>
    <name type="common">Maidenhair fern</name>
    <dbReference type="NCBI Taxonomy" id="13818"/>
    <lineage>
        <taxon>Eukaryota</taxon>
        <taxon>Viridiplantae</taxon>
        <taxon>Streptophyta</taxon>
        <taxon>Embryophyta</taxon>
        <taxon>Tracheophyta</taxon>
        <taxon>Polypodiopsida</taxon>
        <taxon>Polypodiidae</taxon>
        <taxon>Polypodiales</taxon>
        <taxon>Pteridineae</taxon>
        <taxon>Pteridaceae</taxon>
        <taxon>Vittarioideae</taxon>
        <taxon>Adiantum</taxon>
    </lineage>
</organism>
<proteinExistence type="predicted"/>
<keyword evidence="5" id="KW-0804">Transcription</keyword>
<feature type="domain" description="HTH myb-type" evidence="9">
    <location>
        <begin position="62"/>
        <end position="116"/>
    </location>
</feature>
<dbReference type="SMART" id="SM00717">
    <property type="entry name" value="SANT"/>
    <property type="match status" value="2"/>
</dbReference>
<dbReference type="OrthoDB" id="2143914at2759"/>
<gene>
    <name evidence="10" type="ORF">GOP47_0018446</name>
</gene>
<feature type="region of interest" description="Disordered" evidence="7">
    <location>
        <begin position="245"/>
        <end position="268"/>
    </location>
</feature>
<evidence type="ECO:0000256" key="2">
    <source>
        <dbReference type="ARBA" id="ARBA00022737"/>
    </source>
</evidence>
<feature type="domain" description="Myb-like" evidence="8">
    <location>
        <begin position="9"/>
        <end position="61"/>
    </location>
</feature>
<feature type="compositionally biased region" description="Polar residues" evidence="7">
    <location>
        <begin position="520"/>
        <end position="529"/>
    </location>
</feature>
<dbReference type="Proteomes" id="UP000886520">
    <property type="component" value="Chromosome 18"/>
</dbReference>
<evidence type="ECO:0000256" key="3">
    <source>
        <dbReference type="ARBA" id="ARBA00023015"/>
    </source>
</evidence>
<dbReference type="InterPro" id="IPR009057">
    <property type="entry name" value="Homeodomain-like_sf"/>
</dbReference>
<protein>
    <submittedName>
        <fullName evidence="10">Uncharacterized protein</fullName>
    </submittedName>
</protein>